<proteinExistence type="predicted"/>
<feature type="transmembrane region" description="Helical" evidence="1">
    <location>
        <begin position="119"/>
        <end position="139"/>
    </location>
</feature>
<feature type="transmembrane region" description="Helical" evidence="1">
    <location>
        <begin position="67"/>
        <end position="89"/>
    </location>
</feature>
<accession>A0ABP8E3U7</accession>
<dbReference type="Proteomes" id="UP001501594">
    <property type="component" value="Unassembled WGS sequence"/>
</dbReference>
<gene>
    <name evidence="2" type="ORF">GCM10022256_25300</name>
</gene>
<protein>
    <recommendedName>
        <fullName evidence="4">DUF1648 domain-containing protein</fullName>
    </recommendedName>
</protein>
<keyword evidence="1" id="KW-1133">Transmembrane helix</keyword>
<comment type="caution">
    <text evidence="2">The sequence shown here is derived from an EMBL/GenBank/DDBJ whole genome shotgun (WGS) entry which is preliminary data.</text>
</comment>
<evidence type="ECO:0000313" key="2">
    <source>
        <dbReference type="EMBL" id="GAA4266918.1"/>
    </source>
</evidence>
<keyword evidence="1" id="KW-0812">Transmembrane</keyword>
<evidence type="ECO:0008006" key="4">
    <source>
        <dbReference type="Google" id="ProtNLM"/>
    </source>
</evidence>
<dbReference type="RefSeq" id="WP_344796722.1">
    <property type="nucleotide sequence ID" value="NZ_BAABAU010000003.1"/>
</dbReference>
<keyword evidence="3" id="KW-1185">Reference proteome</keyword>
<reference evidence="3" key="1">
    <citation type="journal article" date="2019" name="Int. J. Syst. Evol. Microbiol.">
        <title>The Global Catalogue of Microorganisms (GCM) 10K type strain sequencing project: providing services to taxonomists for standard genome sequencing and annotation.</title>
        <authorList>
            <consortium name="The Broad Institute Genomics Platform"/>
            <consortium name="The Broad Institute Genome Sequencing Center for Infectious Disease"/>
            <person name="Wu L."/>
            <person name="Ma J."/>
        </authorList>
    </citation>
    <scope>NUCLEOTIDE SEQUENCE [LARGE SCALE GENOMIC DNA]</scope>
    <source>
        <strain evidence="3">JCM 17442</strain>
    </source>
</reference>
<evidence type="ECO:0000256" key="1">
    <source>
        <dbReference type="SAM" id="Phobius"/>
    </source>
</evidence>
<sequence length="193" mass="21221">MNAQTRSQQPPRGVGWWLTPLRPLLLGMAALAVAAFVASKTLPEHTIVIWSAVGKRGLAASRSDFEIGILIIGLVVFAVWIVAGLFLTLMPTRHLLVPNAAYWKAPGRTAEMRRRYATYLSRAIGITYWFVAAEVVVAIVSQRNGLLEIPWFPVVVSLLFVVILLVFAVWVFADGFRLPQRQAAQRAAGSAGR</sequence>
<organism evidence="2 3">
    <name type="scientific">Frondihabitans peucedani</name>
    <dbReference type="NCBI Taxonomy" id="598626"/>
    <lineage>
        <taxon>Bacteria</taxon>
        <taxon>Bacillati</taxon>
        <taxon>Actinomycetota</taxon>
        <taxon>Actinomycetes</taxon>
        <taxon>Micrococcales</taxon>
        <taxon>Microbacteriaceae</taxon>
        <taxon>Frondihabitans</taxon>
    </lineage>
</organism>
<dbReference type="EMBL" id="BAABAU010000003">
    <property type="protein sequence ID" value="GAA4266918.1"/>
    <property type="molecule type" value="Genomic_DNA"/>
</dbReference>
<evidence type="ECO:0000313" key="3">
    <source>
        <dbReference type="Proteomes" id="UP001501594"/>
    </source>
</evidence>
<keyword evidence="1" id="KW-0472">Membrane</keyword>
<feature type="transmembrane region" description="Helical" evidence="1">
    <location>
        <begin position="151"/>
        <end position="173"/>
    </location>
</feature>
<name>A0ABP8E3U7_9MICO</name>